<dbReference type="STRING" id="100884.GCA_000269565_01990"/>
<sequence length="136" mass="15009">MTFKKILLCLVCMFICIISLVTTTQVRALDNQATPYANIERYTVKEDVGLNKNGINMGYVTCKVVVEYSSLGPGYTVISATCEPHFSIAYPFLTIGGVKSDPAVGKKITGDSVKVSFNVREMTSGTMWSYDCRIRI</sequence>
<protein>
    <submittedName>
        <fullName evidence="2">Uncharacterized protein</fullName>
    </submittedName>
</protein>
<dbReference type="HOGENOM" id="CLU_1871914_0_0_9"/>
<dbReference type="eggNOG" id="ENOG502ZXQU">
    <property type="taxonomic scope" value="Bacteria"/>
</dbReference>
<dbReference type="GeneID" id="78229841"/>
<evidence type="ECO:0000313" key="2">
    <source>
        <dbReference type="EMBL" id="EFW04770.1"/>
    </source>
</evidence>
<evidence type="ECO:0000256" key="1">
    <source>
        <dbReference type="SAM" id="SignalP"/>
    </source>
</evidence>
<organism evidence="2 3">
    <name type="scientific">Coprobacillus cateniformis</name>
    <dbReference type="NCBI Taxonomy" id="100884"/>
    <lineage>
        <taxon>Bacteria</taxon>
        <taxon>Bacillati</taxon>
        <taxon>Bacillota</taxon>
        <taxon>Erysipelotrichia</taxon>
        <taxon>Erysipelotrichales</taxon>
        <taxon>Coprobacillaceae</taxon>
        <taxon>Coprobacillus</taxon>
    </lineage>
</organism>
<keyword evidence="1" id="KW-0732">Signal</keyword>
<dbReference type="Proteomes" id="UP000003157">
    <property type="component" value="Unassembled WGS sequence"/>
</dbReference>
<dbReference type="RefSeq" id="WP_008788996.1">
    <property type="nucleotide sequence ID" value="NZ_AKCB01000001.1"/>
</dbReference>
<keyword evidence="3" id="KW-1185">Reference proteome</keyword>
<reference evidence="2 3" key="1">
    <citation type="submission" date="2010-12" db="EMBL/GenBank/DDBJ databases">
        <title>The Genome Sequence of Coprobacillus sp. strain 29_1.</title>
        <authorList>
            <consortium name="The Broad Institute Genome Sequencing Platform"/>
            <person name="Earl A."/>
            <person name="Ward D."/>
            <person name="Feldgarden M."/>
            <person name="Gevers D."/>
            <person name="Daigneault M."/>
            <person name="Sibley C.D."/>
            <person name="White A."/>
            <person name="Strauss J."/>
            <person name="Allen-Vercoe E."/>
            <person name="Young S.K."/>
            <person name="Zeng Q."/>
            <person name="Gargeya S."/>
            <person name="Fitzgerald M."/>
            <person name="Haas B."/>
            <person name="Abouelleil A."/>
            <person name="Alvarado L."/>
            <person name="Arachchi H.M."/>
            <person name="Berlin A."/>
            <person name="Brown A."/>
            <person name="Chapman S.B."/>
            <person name="Chen Z."/>
            <person name="Dunbar C."/>
            <person name="Freedman E."/>
            <person name="Gearin G."/>
            <person name="Gellesch M."/>
            <person name="Goldberg J."/>
            <person name="Griggs A."/>
            <person name="Gujja S."/>
            <person name="Heilman E."/>
            <person name="Heiman D."/>
            <person name="Howarth C."/>
            <person name="Larson L."/>
            <person name="Lui A."/>
            <person name="MacDonald P.J.P."/>
            <person name="Mehta T."/>
            <person name="Montmayeur A."/>
            <person name="Murphy C."/>
            <person name="Neiman D."/>
            <person name="Pearson M."/>
            <person name="Priest M."/>
            <person name="Roberts A."/>
            <person name="Saif S."/>
            <person name="Shea T."/>
            <person name="Shenoy N."/>
            <person name="Sisk P."/>
            <person name="Stolte C."/>
            <person name="Sykes S."/>
            <person name="White J."/>
            <person name="Yandava C."/>
            <person name="Nusbaum C."/>
            <person name="Birren B."/>
        </authorList>
    </citation>
    <scope>NUCLEOTIDE SEQUENCE [LARGE SCALE GENOMIC DNA]</scope>
    <source>
        <strain evidence="2 3">29_1</strain>
    </source>
</reference>
<dbReference type="EMBL" id="ADKX01000033">
    <property type="protein sequence ID" value="EFW04770.1"/>
    <property type="molecule type" value="Genomic_DNA"/>
</dbReference>
<dbReference type="AlphaFoldDB" id="E7GAV4"/>
<name>E7GAV4_9FIRM</name>
<accession>E7GAV4</accession>
<evidence type="ECO:0000313" key="3">
    <source>
        <dbReference type="Proteomes" id="UP000003157"/>
    </source>
</evidence>
<feature type="signal peptide" evidence="1">
    <location>
        <begin position="1"/>
        <end position="28"/>
    </location>
</feature>
<feature type="chain" id="PRO_5003220643" evidence="1">
    <location>
        <begin position="29"/>
        <end position="136"/>
    </location>
</feature>
<comment type="caution">
    <text evidence="2">The sequence shown here is derived from an EMBL/GenBank/DDBJ whole genome shotgun (WGS) entry which is preliminary data.</text>
</comment>
<gene>
    <name evidence="2" type="ORF">HMPREF9488_01894</name>
</gene>
<proteinExistence type="predicted"/>